<dbReference type="InterPro" id="IPR013325">
    <property type="entry name" value="RNA_pol_sigma_r2"/>
</dbReference>
<dbReference type="InterPro" id="IPR039425">
    <property type="entry name" value="RNA_pol_sigma-70-like"/>
</dbReference>
<evidence type="ECO:0000256" key="1">
    <source>
        <dbReference type="ARBA" id="ARBA00010641"/>
    </source>
</evidence>
<evidence type="ECO:0000256" key="5">
    <source>
        <dbReference type="ARBA" id="ARBA00023163"/>
    </source>
</evidence>
<dbReference type="RefSeq" id="WP_264283620.1">
    <property type="nucleotide sequence ID" value="NZ_CP107006.1"/>
</dbReference>
<organism evidence="8 9">
    <name type="scientific">Chitinophaga horti</name>
    <dbReference type="NCBI Taxonomy" id="2920382"/>
    <lineage>
        <taxon>Bacteria</taxon>
        <taxon>Pseudomonadati</taxon>
        <taxon>Bacteroidota</taxon>
        <taxon>Chitinophagia</taxon>
        <taxon>Chitinophagales</taxon>
        <taxon>Chitinophagaceae</taxon>
        <taxon>Chitinophaga</taxon>
    </lineage>
</organism>
<dbReference type="Gene3D" id="1.10.10.10">
    <property type="entry name" value="Winged helix-like DNA-binding domain superfamily/Winged helix DNA-binding domain"/>
    <property type="match status" value="1"/>
</dbReference>
<dbReference type="InterPro" id="IPR036388">
    <property type="entry name" value="WH-like_DNA-bd_sf"/>
</dbReference>
<evidence type="ECO:0000313" key="9">
    <source>
        <dbReference type="Proteomes" id="UP001162741"/>
    </source>
</evidence>
<keyword evidence="5" id="KW-0804">Transcription</keyword>
<dbReference type="Pfam" id="PF04542">
    <property type="entry name" value="Sigma70_r2"/>
    <property type="match status" value="1"/>
</dbReference>
<sequence>MDDQYVARVLAGDTDAYRYFLRTYQDMAFSLAMSILKDEFLAEEAAQDAFVKAFASLGSFAGKSSFKTWFYRIVLNAAFAKRKKQQKEWIEFQAGYDEELADDDAMAKMSEDEQAWLVNEGLKRLTEKEAVVLRLFYLEDEPIKSVSDITGWSEANVKVILHRARKNMLSVFKKLLKHE</sequence>
<keyword evidence="9" id="KW-1185">Reference proteome</keyword>
<evidence type="ECO:0000259" key="6">
    <source>
        <dbReference type="Pfam" id="PF04542"/>
    </source>
</evidence>
<keyword evidence="4" id="KW-0238">DNA-binding</keyword>
<dbReference type="SUPFAM" id="SSF88659">
    <property type="entry name" value="Sigma3 and sigma4 domains of RNA polymerase sigma factors"/>
    <property type="match status" value="1"/>
</dbReference>
<dbReference type="SUPFAM" id="SSF88946">
    <property type="entry name" value="Sigma2 domain of RNA polymerase sigma factors"/>
    <property type="match status" value="1"/>
</dbReference>
<feature type="domain" description="RNA polymerase sigma factor 70 region 4 type 2" evidence="7">
    <location>
        <begin position="122"/>
        <end position="168"/>
    </location>
</feature>
<protein>
    <submittedName>
        <fullName evidence="8">RNA polymerase sigma factor</fullName>
    </submittedName>
</protein>
<evidence type="ECO:0000256" key="4">
    <source>
        <dbReference type="ARBA" id="ARBA00023125"/>
    </source>
</evidence>
<evidence type="ECO:0000256" key="2">
    <source>
        <dbReference type="ARBA" id="ARBA00023015"/>
    </source>
</evidence>
<name>A0ABY6J8Y5_9BACT</name>
<dbReference type="EMBL" id="CP107006">
    <property type="protein sequence ID" value="UYQ95950.1"/>
    <property type="molecule type" value="Genomic_DNA"/>
</dbReference>
<evidence type="ECO:0000259" key="7">
    <source>
        <dbReference type="Pfam" id="PF08281"/>
    </source>
</evidence>
<keyword evidence="2" id="KW-0805">Transcription regulation</keyword>
<proteinExistence type="inferred from homology"/>
<dbReference type="InterPro" id="IPR013324">
    <property type="entry name" value="RNA_pol_sigma_r3/r4-like"/>
</dbReference>
<comment type="similarity">
    <text evidence="1">Belongs to the sigma-70 factor family. ECF subfamily.</text>
</comment>
<dbReference type="InterPro" id="IPR013249">
    <property type="entry name" value="RNA_pol_sigma70_r4_t2"/>
</dbReference>
<evidence type="ECO:0000256" key="3">
    <source>
        <dbReference type="ARBA" id="ARBA00023082"/>
    </source>
</evidence>
<dbReference type="Proteomes" id="UP001162741">
    <property type="component" value="Chromosome"/>
</dbReference>
<evidence type="ECO:0000313" key="8">
    <source>
        <dbReference type="EMBL" id="UYQ95950.1"/>
    </source>
</evidence>
<reference evidence="8" key="1">
    <citation type="submission" date="2022-10" db="EMBL/GenBank/DDBJ databases">
        <title>Chitinophaga sp. nov., isolated from soil.</title>
        <authorList>
            <person name="Jeon C.O."/>
        </authorList>
    </citation>
    <scope>NUCLEOTIDE SEQUENCE</scope>
    <source>
        <strain evidence="8">R8</strain>
    </source>
</reference>
<dbReference type="PANTHER" id="PTHR43133">
    <property type="entry name" value="RNA POLYMERASE ECF-TYPE SIGMA FACTO"/>
    <property type="match status" value="1"/>
</dbReference>
<dbReference type="NCBIfam" id="TIGR02937">
    <property type="entry name" value="sigma70-ECF"/>
    <property type="match status" value="1"/>
</dbReference>
<dbReference type="InterPro" id="IPR007627">
    <property type="entry name" value="RNA_pol_sigma70_r2"/>
</dbReference>
<dbReference type="CDD" id="cd06171">
    <property type="entry name" value="Sigma70_r4"/>
    <property type="match status" value="1"/>
</dbReference>
<dbReference type="Gene3D" id="1.10.1740.10">
    <property type="match status" value="1"/>
</dbReference>
<feature type="domain" description="RNA polymerase sigma-70 region 2" evidence="6">
    <location>
        <begin position="21"/>
        <end position="87"/>
    </location>
</feature>
<gene>
    <name evidence="8" type="ORF">MKQ68_12650</name>
</gene>
<accession>A0ABY6J8Y5</accession>
<dbReference type="InterPro" id="IPR014284">
    <property type="entry name" value="RNA_pol_sigma-70_dom"/>
</dbReference>
<dbReference type="PANTHER" id="PTHR43133:SF8">
    <property type="entry name" value="RNA POLYMERASE SIGMA FACTOR HI_1459-RELATED"/>
    <property type="match status" value="1"/>
</dbReference>
<keyword evidence="3" id="KW-0731">Sigma factor</keyword>
<dbReference type="Pfam" id="PF08281">
    <property type="entry name" value="Sigma70_r4_2"/>
    <property type="match status" value="1"/>
</dbReference>